<feature type="compositionally biased region" description="Pro residues" evidence="1">
    <location>
        <begin position="217"/>
        <end position="233"/>
    </location>
</feature>
<feature type="compositionally biased region" description="Basic and acidic residues" evidence="1">
    <location>
        <begin position="243"/>
        <end position="252"/>
    </location>
</feature>
<comment type="caution">
    <text evidence="2">The sequence shown here is derived from an EMBL/GenBank/DDBJ whole genome shotgun (WGS) entry which is preliminary data.</text>
</comment>
<evidence type="ECO:0000313" key="3">
    <source>
        <dbReference type="Proteomes" id="UP001148786"/>
    </source>
</evidence>
<feature type="region of interest" description="Disordered" evidence="1">
    <location>
        <begin position="1"/>
        <end position="408"/>
    </location>
</feature>
<feature type="compositionally biased region" description="Basic and acidic residues" evidence="1">
    <location>
        <begin position="12"/>
        <end position="27"/>
    </location>
</feature>
<sequence>MADSRTGAATHLDAEFGARSYAPDDHAQNSSPTSAQPPSSYSKSTSKRAVRSTRTPIGARDGEPQRSQTVPLPGGSSSAGAQSRRGVRPPPLTSTMPLPDTRQRKTSSHANEPYNPQVAYSDYIVEPFPSPSAEQQNREHNDNPYLAFPPPMPVPITDVRHSTSSFQTEPSSYYSLEDNWSSVGGPPPPMPRPSTNKTEDAEPDMTVPGFRRTSPIPSMPAPDIPSPSMPVPSLPVGANLGQRETRENDPHGTIHMPGAPSQLYPPPSPRRQRLSGTPPIPPTPTSPPPQPPIPTPELPRPGVAHPHHQSTAQPSGFNQAGNGQGPPKPIKLPPTAPLKIHHHPPRPISAATSSSSGGPAGTVTIFPQPGSGRVSNAHAQPSGSRIDSLPGGKDFSRGSCVPEAHVYV</sequence>
<dbReference type="Proteomes" id="UP001148786">
    <property type="component" value="Unassembled WGS sequence"/>
</dbReference>
<feature type="compositionally biased region" description="Pro residues" evidence="1">
    <location>
        <begin position="278"/>
        <end position="299"/>
    </location>
</feature>
<evidence type="ECO:0000256" key="1">
    <source>
        <dbReference type="SAM" id="MobiDB-lite"/>
    </source>
</evidence>
<feature type="compositionally biased region" description="Low complexity" evidence="1">
    <location>
        <begin position="74"/>
        <end position="84"/>
    </location>
</feature>
<feature type="compositionally biased region" description="Polar residues" evidence="1">
    <location>
        <begin position="28"/>
        <end position="44"/>
    </location>
</feature>
<feature type="compositionally biased region" description="Polar residues" evidence="1">
    <location>
        <begin position="309"/>
        <end position="321"/>
    </location>
</feature>
<keyword evidence="3" id="KW-1185">Reference proteome</keyword>
<proteinExistence type="predicted"/>
<dbReference type="EMBL" id="JANKHO010000193">
    <property type="protein sequence ID" value="KAJ3513527.1"/>
    <property type="molecule type" value="Genomic_DNA"/>
</dbReference>
<feature type="compositionally biased region" description="Polar residues" evidence="1">
    <location>
        <begin position="162"/>
        <end position="182"/>
    </location>
</feature>
<feature type="compositionally biased region" description="Low complexity" evidence="1">
    <location>
        <begin position="349"/>
        <end position="364"/>
    </location>
</feature>
<accession>A0A9W8K3I5</accession>
<protein>
    <submittedName>
        <fullName evidence="2">Uncharacterized protein</fullName>
    </submittedName>
</protein>
<reference evidence="2" key="1">
    <citation type="submission" date="2022-07" db="EMBL/GenBank/DDBJ databases">
        <title>Genome Sequence of Agrocybe chaxingu.</title>
        <authorList>
            <person name="Buettner E."/>
        </authorList>
    </citation>
    <scope>NUCLEOTIDE SEQUENCE</scope>
    <source>
        <strain evidence="2">MP-N11</strain>
    </source>
</reference>
<name>A0A9W8K3I5_9AGAR</name>
<dbReference type="AlphaFoldDB" id="A0A9W8K3I5"/>
<feature type="compositionally biased region" description="Polar residues" evidence="1">
    <location>
        <begin position="373"/>
        <end position="385"/>
    </location>
</feature>
<evidence type="ECO:0000313" key="2">
    <source>
        <dbReference type="EMBL" id="KAJ3513527.1"/>
    </source>
</evidence>
<organism evidence="2 3">
    <name type="scientific">Agrocybe chaxingu</name>
    <dbReference type="NCBI Taxonomy" id="84603"/>
    <lineage>
        <taxon>Eukaryota</taxon>
        <taxon>Fungi</taxon>
        <taxon>Dikarya</taxon>
        <taxon>Basidiomycota</taxon>
        <taxon>Agaricomycotina</taxon>
        <taxon>Agaricomycetes</taxon>
        <taxon>Agaricomycetidae</taxon>
        <taxon>Agaricales</taxon>
        <taxon>Agaricineae</taxon>
        <taxon>Strophariaceae</taxon>
        <taxon>Agrocybe</taxon>
    </lineage>
</organism>
<gene>
    <name evidence="2" type="ORF">NLJ89_g2898</name>
</gene>
<feature type="compositionally biased region" description="Pro residues" evidence="1">
    <location>
        <begin position="326"/>
        <end position="336"/>
    </location>
</feature>